<dbReference type="EMBL" id="JAZDQU010000001">
    <property type="protein sequence ID" value="MEE1883863.1"/>
    <property type="molecule type" value="Genomic_DNA"/>
</dbReference>
<accession>A0ABU7GXU5</accession>
<dbReference type="Pfam" id="PF03009">
    <property type="entry name" value="GDPD"/>
    <property type="match status" value="1"/>
</dbReference>
<dbReference type="SUPFAM" id="SSF51695">
    <property type="entry name" value="PLC-like phosphodiesterases"/>
    <property type="match status" value="1"/>
</dbReference>
<dbReference type="Proteomes" id="UP001337681">
    <property type="component" value="Unassembled WGS sequence"/>
</dbReference>
<organism evidence="2 3">
    <name type="scientific">Pedobacter flavus</name>
    <dbReference type="NCBI Taxonomy" id="3113906"/>
    <lineage>
        <taxon>Bacteria</taxon>
        <taxon>Pseudomonadati</taxon>
        <taxon>Bacteroidota</taxon>
        <taxon>Sphingobacteriia</taxon>
        <taxon>Sphingobacteriales</taxon>
        <taxon>Sphingobacteriaceae</taxon>
        <taxon>Pedobacter</taxon>
    </lineage>
</organism>
<protein>
    <submittedName>
        <fullName evidence="2">Glycerophosphodiester phosphodiesterase family protein</fullName>
    </submittedName>
</protein>
<evidence type="ECO:0000313" key="2">
    <source>
        <dbReference type="EMBL" id="MEE1883863.1"/>
    </source>
</evidence>
<dbReference type="PANTHER" id="PTHR46211">
    <property type="entry name" value="GLYCEROPHOSPHORYL DIESTER PHOSPHODIESTERASE"/>
    <property type="match status" value="1"/>
</dbReference>
<dbReference type="RefSeq" id="WP_330144788.1">
    <property type="nucleotide sequence ID" value="NZ_JAZDQU010000001.1"/>
</dbReference>
<gene>
    <name evidence="2" type="ORF">VRU49_00395</name>
</gene>
<dbReference type="InterPro" id="IPR030395">
    <property type="entry name" value="GP_PDE_dom"/>
</dbReference>
<dbReference type="Gene3D" id="3.20.20.190">
    <property type="entry name" value="Phosphatidylinositol (PI) phosphodiesterase"/>
    <property type="match status" value="1"/>
</dbReference>
<comment type="caution">
    <text evidence="2">The sequence shown here is derived from an EMBL/GenBank/DDBJ whole genome shotgun (WGS) entry which is preliminary data.</text>
</comment>
<keyword evidence="3" id="KW-1185">Reference proteome</keyword>
<feature type="domain" description="GP-PDE" evidence="1">
    <location>
        <begin position="29"/>
        <end position="258"/>
    </location>
</feature>
<evidence type="ECO:0000313" key="3">
    <source>
        <dbReference type="Proteomes" id="UP001337681"/>
    </source>
</evidence>
<reference evidence="2 3" key="1">
    <citation type="submission" date="2024-01" db="EMBL/GenBank/DDBJ databases">
        <title>Pedobacter sp. nov., isolated from oil-contaminated soil.</title>
        <authorList>
            <person name="Le N.T.T."/>
        </authorList>
    </citation>
    <scope>NUCLEOTIDE SEQUENCE [LARGE SCALE GENOMIC DNA]</scope>
    <source>
        <strain evidence="2 3">VNH31</strain>
    </source>
</reference>
<dbReference type="InterPro" id="IPR017946">
    <property type="entry name" value="PLC-like_Pdiesterase_TIM-brl"/>
</dbReference>
<sequence length="260" mass="29757">MFKKITLVLNFLIIVALGVNAQSLNWNKNLVIAHRGAWKTKSLPQNSIASLKEAIRLNCYGSEFDVHLTADSIPVVNHDADFLGIKIETSTYAQLLEKELPNGEKIPTLEAYIKEGLKQNKTKLILELKPSVVSKERGQLLASIAVKMVERLNAKKWVDYISFDYDMLKKIIELDPKAHVQYLKGEIDPDQLLKDKMSGLDYHHSVFKKNPTWIEMAKKNKLVSNVWTVNLEEDLKYFLDQKVDLITTDEPELLLKLIKN</sequence>
<name>A0ABU7GXU5_9SPHI</name>
<evidence type="ECO:0000259" key="1">
    <source>
        <dbReference type="PROSITE" id="PS51704"/>
    </source>
</evidence>
<proteinExistence type="predicted"/>
<dbReference type="PROSITE" id="PS51704">
    <property type="entry name" value="GP_PDE"/>
    <property type="match status" value="1"/>
</dbReference>
<dbReference type="PANTHER" id="PTHR46211:SF1">
    <property type="entry name" value="GLYCEROPHOSPHODIESTER PHOSPHODIESTERASE, CYTOPLASMIC"/>
    <property type="match status" value="1"/>
</dbReference>